<evidence type="ECO:0000256" key="1">
    <source>
        <dbReference type="SAM" id="MobiDB-lite"/>
    </source>
</evidence>
<keyword evidence="2" id="KW-0812">Transmembrane</keyword>
<proteinExistence type="predicted"/>
<keyword evidence="2" id="KW-0472">Membrane</keyword>
<evidence type="ECO:0000313" key="3">
    <source>
        <dbReference type="EMBL" id="VDD76271.1"/>
    </source>
</evidence>
<protein>
    <submittedName>
        <fullName evidence="3">Uncharacterized protein</fullName>
    </submittedName>
</protein>
<sequence length="138" mass="14568">MFPPSNLHDRGGGLFAILVCGGGSSGESLAYPHTSLPLPPLSMPFRIHLPPRLSKSLTTAAASALVYVFCALLSLAYLIEAMVRFSIRKTNNQITVITRGVITTGQAGPAFQPAPTEPPPSDPMGRSAPYPTDSYGMP</sequence>
<evidence type="ECO:0000256" key="2">
    <source>
        <dbReference type="SAM" id="Phobius"/>
    </source>
</evidence>
<evidence type="ECO:0000313" key="4">
    <source>
        <dbReference type="Proteomes" id="UP000267029"/>
    </source>
</evidence>
<name>A0A0R3U688_MESCO</name>
<dbReference type="Proteomes" id="UP000267029">
    <property type="component" value="Unassembled WGS sequence"/>
</dbReference>
<dbReference type="EMBL" id="UXSR01000357">
    <property type="protein sequence ID" value="VDD76271.1"/>
    <property type="molecule type" value="Genomic_DNA"/>
</dbReference>
<dbReference type="STRING" id="53468.A0A0R3U688"/>
<dbReference type="AlphaFoldDB" id="A0A0R3U688"/>
<gene>
    <name evidence="3" type="ORF">MCOS_LOCUS2274</name>
</gene>
<keyword evidence="2" id="KW-1133">Transmembrane helix</keyword>
<organism evidence="3 4">
    <name type="scientific">Mesocestoides corti</name>
    <name type="common">Flatworm</name>
    <dbReference type="NCBI Taxonomy" id="53468"/>
    <lineage>
        <taxon>Eukaryota</taxon>
        <taxon>Metazoa</taxon>
        <taxon>Spiralia</taxon>
        <taxon>Lophotrochozoa</taxon>
        <taxon>Platyhelminthes</taxon>
        <taxon>Cestoda</taxon>
        <taxon>Eucestoda</taxon>
        <taxon>Cyclophyllidea</taxon>
        <taxon>Mesocestoididae</taxon>
        <taxon>Mesocestoides</taxon>
    </lineage>
</organism>
<reference evidence="3 4" key="1">
    <citation type="submission" date="2018-10" db="EMBL/GenBank/DDBJ databases">
        <authorList>
            <consortium name="Pathogen Informatics"/>
        </authorList>
    </citation>
    <scope>NUCLEOTIDE SEQUENCE [LARGE SCALE GENOMIC DNA]</scope>
</reference>
<accession>A0A0R3U688</accession>
<keyword evidence="4" id="KW-1185">Reference proteome</keyword>
<feature type="transmembrane region" description="Helical" evidence="2">
    <location>
        <begin position="60"/>
        <end position="79"/>
    </location>
</feature>
<feature type="region of interest" description="Disordered" evidence="1">
    <location>
        <begin position="106"/>
        <end position="138"/>
    </location>
</feature>